<reference evidence="1 2" key="1">
    <citation type="submission" date="2014-04" db="EMBL/GenBank/DDBJ databases">
        <authorList>
            <consortium name="DOE Joint Genome Institute"/>
            <person name="Kuo A."/>
            <person name="Kohler A."/>
            <person name="Costa M.D."/>
            <person name="Nagy L.G."/>
            <person name="Floudas D."/>
            <person name="Copeland A."/>
            <person name="Barry K.W."/>
            <person name="Cichocki N."/>
            <person name="Veneault-Fourrey C."/>
            <person name="LaButti K."/>
            <person name="Lindquist E.A."/>
            <person name="Lipzen A."/>
            <person name="Lundell T."/>
            <person name="Morin E."/>
            <person name="Murat C."/>
            <person name="Sun H."/>
            <person name="Tunlid A."/>
            <person name="Henrissat B."/>
            <person name="Grigoriev I.V."/>
            <person name="Hibbett D.S."/>
            <person name="Martin F."/>
            <person name="Nordberg H.P."/>
            <person name="Cantor M.N."/>
            <person name="Hua S.X."/>
        </authorList>
    </citation>
    <scope>NUCLEOTIDE SEQUENCE [LARGE SCALE GENOMIC DNA]</scope>
    <source>
        <strain evidence="1 2">Marx 270</strain>
    </source>
</reference>
<dbReference type="EMBL" id="KN831951">
    <property type="protein sequence ID" value="KIO10783.1"/>
    <property type="molecule type" value="Genomic_DNA"/>
</dbReference>
<accession>A0A0C3JNN8</accession>
<dbReference type="AlphaFoldDB" id="A0A0C3JNN8"/>
<organism evidence="1 2">
    <name type="scientific">Pisolithus tinctorius Marx 270</name>
    <dbReference type="NCBI Taxonomy" id="870435"/>
    <lineage>
        <taxon>Eukaryota</taxon>
        <taxon>Fungi</taxon>
        <taxon>Dikarya</taxon>
        <taxon>Basidiomycota</taxon>
        <taxon>Agaricomycotina</taxon>
        <taxon>Agaricomycetes</taxon>
        <taxon>Agaricomycetidae</taxon>
        <taxon>Boletales</taxon>
        <taxon>Sclerodermatineae</taxon>
        <taxon>Pisolithaceae</taxon>
        <taxon>Pisolithus</taxon>
    </lineage>
</organism>
<protein>
    <submittedName>
        <fullName evidence="1">Uncharacterized protein</fullName>
    </submittedName>
</protein>
<dbReference type="Proteomes" id="UP000054217">
    <property type="component" value="Unassembled WGS sequence"/>
</dbReference>
<proteinExistence type="predicted"/>
<dbReference type="InParanoid" id="A0A0C3JNN8"/>
<evidence type="ECO:0000313" key="2">
    <source>
        <dbReference type="Proteomes" id="UP000054217"/>
    </source>
</evidence>
<gene>
    <name evidence="1" type="ORF">M404DRAFT_875267</name>
</gene>
<dbReference type="HOGENOM" id="CLU_119169_0_0_1"/>
<name>A0A0C3JNN8_PISTI</name>
<sequence length="127" mass="14125">MAKGRMKLVTIELDATKDEDEQRALEEDVTGKILWLFCNLMGLWEIGEIIRGTFRTDPDDDQVHLRRIMADAGAGTSKHQLWLAARAAQLMNRSGVTAAEDQFNLDTPTAFPRTSHQMPSASLASIP</sequence>
<keyword evidence="2" id="KW-1185">Reference proteome</keyword>
<reference evidence="2" key="2">
    <citation type="submission" date="2015-01" db="EMBL/GenBank/DDBJ databases">
        <title>Evolutionary Origins and Diversification of the Mycorrhizal Mutualists.</title>
        <authorList>
            <consortium name="DOE Joint Genome Institute"/>
            <consortium name="Mycorrhizal Genomics Consortium"/>
            <person name="Kohler A."/>
            <person name="Kuo A."/>
            <person name="Nagy L.G."/>
            <person name="Floudas D."/>
            <person name="Copeland A."/>
            <person name="Barry K.W."/>
            <person name="Cichocki N."/>
            <person name="Veneault-Fourrey C."/>
            <person name="LaButti K."/>
            <person name="Lindquist E.A."/>
            <person name="Lipzen A."/>
            <person name="Lundell T."/>
            <person name="Morin E."/>
            <person name="Murat C."/>
            <person name="Riley R."/>
            <person name="Ohm R."/>
            <person name="Sun H."/>
            <person name="Tunlid A."/>
            <person name="Henrissat B."/>
            <person name="Grigoriev I.V."/>
            <person name="Hibbett D.S."/>
            <person name="Martin F."/>
        </authorList>
    </citation>
    <scope>NUCLEOTIDE SEQUENCE [LARGE SCALE GENOMIC DNA]</scope>
    <source>
        <strain evidence="2">Marx 270</strain>
    </source>
</reference>
<evidence type="ECO:0000313" key="1">
    <source>
        <dbReference type="EMBL" id="KIO10783.1"/>
    </source>
</evidence>